<dbReference type="PANTHER" id="PTHR24373">
    <property type="entry name" value="SLIT RELATED LEUCINE-RICH REPEAT NEURONAL PROTEIN"/>
    <property type="match status" value="1"/>
</dbReference>
<evidence type="ECO:0000256" key="3">
    <source>
        <dbReference type="ARBA" id="ARBA00022737"/>
    </source>
</evidence>
<dbReference type="GO" id="GO:0031012">
    <property type="term" value="C:extracellular matrix"/>
    <property type="evidence" value="ECO:0007669"/>
    <property type="project" value="TreeGrafter"/>
</dbReference>
<dbReference type="SMART" id="SM00365">
    <property type="entry name" value="LRR_SD22"/>
    <property type="match status" value="16"/>
</dbReference>
<evidence type="ECO:0000256" key="2">
    <source>
        <dbReference type="ARBA" id="ARBA00022729"/>
    </source>
</evidence>
<dbReference type="InterPro" id="IPR003591">
    <property type="entry name" value="Leu-rich_rpt_typical-subtyp"/>
</dbReference>
<evidence type="ECO:0000256" key="4">
    <source>
        <dbReference type="SAM" id="Phobius"/>
    </source>
</evidence>
<keyword evidence="4" id="KW-1133">Transmembrane helix</keyword>
<reference evidence="7" key="2">
    <citation type="submission" date="2022-10" db="EMBL/GenBank/DDBJ databases">
        <authorList>
            <consortium name="ENA_rothamsted_submissions"/>
            <consortium name="culmorum"/>
            <person name="King R."/>
        </authorList>
    </citation>
    <scope>NUCLEOTIDE SEQUENCE</scope>
</reference>
<dbReference type="FunFam" id="3.80.10.10:FF:001164">
    <property type="entry name" value="GH01279p"/>
    <property type="match status" value="1"/>
</dbReference>
<dbReference type="InterPro" id="IPR000483">
    <property type="entry name" value="Cys-rich_flank_reg_C"/>
</dbReference>
<accession>A0A9N9SMJ8</accession>
<dbReference type="PANTHER" id="PTHR24373:SF275">
    <property type="entry name" value="TIR DOMAIN-CONTAINING PROTEIN"/>
    <property type="match status" value="1"/>
</dbReference>
<dbReference type="InterPro" id="IPR032675">
    <property type="entry name" value="LRR_dom_sf"/>
</dbReference>
<dbReference type="GO" id="GO:0005615">
    <property type="term" value="C:extracellular space"/>
    <property type="evidence" value="ECO:0007669"/>
    <property type="project" value="TreeGrafter"/>
</dbReference>
<proteinExistence type="predicted"/>
<dbReference type="SMART" id="SM00082">
    <property type="entry name" value="LRRCT"/>
    <property type="match status" value="1"/>
</dbReference>
<dbReference type="OrthoDB" id="8731593at2759"/>
<keyword evidence="4" id="KW-0472">Membrane</keyword>
<dbReference type="EMBL" id="OU896712">
    <property type="protein sequence ID" value="CAG9822681.1"/>
    <property type="molecule type" value="Genomic_DNA"/>
</dbReference>
<name>A0A9N9SMJ8_PHACE</name>
<keyword evidence="1" id="KW-0433">Leucine-rich repeat</keyword>
<keyword evidence="8" id="KW-1185">Reference proteome</keyword>
<protein>
    <recommendedName>
        <fullName evidence="6">LRRCT domain-containing protein</fullName>
    </recommendedName>
</protein>
<feature type="domain" description="LRRCT" evidence="6">
    <location>
        <begin position="1114"/>
        <end position="1160"/>
    </location>
</feature>
<dbReference type="InterPro" id="IPR050328">
    <property type="entry name" value="Dev_Immune_Receptor"/>
</dbReference>
<feature type="signal peptide" evidence="5">
    <location>
        <begin position="1"/>
        <end position="20"/>
    </location>
</feature>
<dbReference type="SMART" id="SM00364">
    <property type="entry name" value="LRR_BAC"/>
    <property type="match status" value="10"/>
</dbReference>
<gene>
    <name evidence="7" type="ORF">PHAECO_LOCUS10209</name>
</gene>
<evidence type="ECO:0000313" key="7">
    <source>
        <dbReference type="EMBL" id="CAG9822681.1"/>
    </source>
</evidence>
<dbReference type="Proteomes" id="UP001153737">
    <property type="component" value="Chromosome 6"/>
</dbReference>
<dbReference type="Pfam" id="PF13516">
    <property type="entry name" value="LRR_6"/>
    <property type="match status" value="2"/>
</dbReference>
<dbReference type="PRINTS" id="PR00019">
    <property type="entry name" value="LEURICHRPT"/>
</dbReference>
<dbReference type="SMART" id="SM00369">
    <property type="entry name" value="LRR_TYP"/>
    <property type="match status" value="29"/>
</dbReference>
<keyword evidence="2 5" id="KW-0732">Signal</keyword>
<evidence type="ECO:0000256" key="5">
    <source>
        <dbReference type="SAM" id="SignalP"/>
    </source>
</evidence>
<dbReference type="InterPro" id="IPR001611">
    <property type="entry name" value="Leu-rich_rpt"/>
</dbReference>
<feature type="chain" id="PRO_5040467609" description="LRRCT domain-containing protein" evidence="5">
    <location>
        <begin position="21"/>
        <end position="1335"/>
    </location>
</feature>
<dbReference type="SUPFAM" id="SSF52058">
    <property type="entry name" value="L domain-like"/>
    <property type="match status" value="3"/>
</dbReference>
<keyword evidence="3" id="KW-0677">Repeat</keyword>
<sequence>MFLTPYVLLTLAAIASSTAPSDFRPCIEISSELRFPCACALGPVEQALDGNPAISVDCDRVVFSSEVPSLPYGAPIVYFRQRWAGHQSLPTQVFTSTDLPLRSIDLSGNSLRRLTERMLQHLQATLVELRLADNLLGDTLNPIFSTTEFHGLTHLQLLDLSGNGVRAIEEGILEGCEALQELYLDRNSFTTIPSSSLNGPEKLRVLSLRDNRIEIVKSEAFLAQQYLEQIDLSNNLITHIESSAFSPLEKLKRLKFSHNRLSRLNSDVFQGCENLVVLDLSENFIGEFPSVALKSFQNLRYLNLSSNLIQNLDNTHLAPLRHLYHLDLSRNNLANIVPGAFLGLKQLRKLDIGVNSLRTIEDDAFEGLDNLEFLNLKDNNILLIPASALGRLPRLTSLQLDYNRVAALSGDILRSIADKVTKLVISKNIVRELPSASFQYFQQLESLDLSRNLLNSLNAEAFSGLENTLTELDLSQNRITNLAAAPLALLKLQRLDISDNHLTEISRNAFSMVPALQYLNISRNIHMGTLPFNLLHKLTQLQVLDMTHGGVRSLPTEFFAKSRAMLKIYLGHNGLTDLADGIFADMPNITLIDLSFNNISNIKTGSFVNVMNIRTLLLKGNQLSSFKGEFFNTGTSLEVLDISQNQLSYLFPSSFRIHPRLKEIHASSNKFNFFPAELIANLQFLQYIDLSNNQLKTIEELDFARLPRLRSLIVANNQIESISDMAFHNSTQLQVLDLSNNKLDRLGDRTFEGLVRLEMLNLEGNILSDLPETIFERSRLQMLENVNLARNLFEIAPLKSLQRQYFFVSSVDLSHNKLREIPADDSIMVNIKKLDLSFNPLSETAVQNILGEPKTVRELNLAGTNMKAVPHLETPFLKHLNLSHNDISMLNVGIFERVTLLEELDLSNNKIPDVSNYSQIWKLLHNLQSLNISDNPIGAISNNDLVGLDNLRHLSLHSLQECSRIEKNAFKAIPNLSILDAYGYPKLGYLDVQGLLQNMPLLEKINIETKDAAIGKDQLQSLLHPRLRELGVRGSRLRSISSGTLSGLKGPEVIIRLMNTSLTSLPPALFFPVPRSTRITLDVTGSQLTTISQQVLAALEDRRGDLKIVGLNTNPIVCDCAARALRRWLPMHMTSIRCAGPEHLAGKLLVQIGDDELTCDPRKITITSTQSSTSTLTRGTRFKTKATEPEIIWSMPTTEKPKSKLPQSGQSTLNNDDTLIIGIVGGVVAFIAILIIIICIIRLRMSGTQYRGGPLASGAPVVVGPGSSCACSVKGAPPVYAVPPYAAAYATLPPKMGGGQHARVSSYSTMGRVPYLQTGQPYFIAAPQSDEKVYR</sequence>
<dbReference type="PROSITE" id="PS51450">
    <property type="entry name" value="LRR"/>
    <property type="match status" value="13"/>
</dbReference>
<evidence type="ECO:0000256" key="1">
    <source>
        <dbReference type="ARBA" id="ARBA00022614"/>
    </source>
</evidence>
<feature type="transmembrane region" description="Helical" evidence="4">
    <location>
        <begin position="1219"/>
        <end position="1241"/>
    </location>
</feature>
<dbReference type="Gene3D" id="3.80.10.10">
    <property type="entry name" value="Ribonuclease Inhibitor"/>
    <property type="match status" value="6"/>
</dbReference>
<dbReference type="Pfam" id="PF13855">
    <property type="entry name" value="LRR_8"/>
    <property type="match status" value="7"/>
</dbReference>
<evidence type="ECO:0000313" key="8">
    <source>
        <dbReference type="Proteomes" id="UP001153737"/>
    </source>
</evidence>
<evidence type="ECO:0000259" key="6">
    <source>
        <dbReference type="SMART" id="SM00082"/>
    </source>
</evidence>
<reference evidence="7" key="1">
    <citation type="submission" date="2022-01" db="EMBL/GenBank/DDBJ databases">
        <authorList>
            <person name="King R."/>
        </authorList>
    </citation>
    <scope>NUCLEOTIDE SEQUENCE</scope>
</reference>
<dbReference type="Pfam" id="PF00560">
    <property type="entry name" value="LRR_1"/>
    <property type="match status" value="2"/>
</dbReference>
<organism evidence="7 8">
    <name type="scientific">Phaedon cochleariae</name>
    <name type="common">Mustard beetle</name>
    <dbReference type="NCBI Taxonomy" id="80249"/>
    <lineage>
        <taxon>Eukaryota</taxon>
        <taxon>Metazoa</taxon>
        <taxon>Ecdysozoa</taxon>
        <taxon>Arthropoda</taxon>
        <taxon>Hexapoda</taxon>
        <taxon>Insecta</taxon>
        <taxon>Pterygota</taxon>
        <taxon>Neoptera</taxon>
        <taxon>Endopterygota</taxon>
        <taxon>Coleoptera</taxon>
        <taxon>Polyphaga</taxon>
        <taxon>Cucujiformia</taxon>
        <taxon>Chrysomeloidea</taxon>
        <taxon>Chrysomelidae</taxon>
        <taxon>Chrysomelinae</taxon>
        <taxon>Chrysomelini</taxon>
        <taxon>Phaedon</taxon>
    </lineage>
</organism>
<keyword evidence="4" id="KW-0812">Transmembrane</keyword>